<dbReference type="Pfam" id="PF04542">
    <property type="entry name" value="Sigma70_r2"/>
    <property type="match status" value="1"/>
</dbReference>
<dbReference type="InterPro" id="IPR014284">
    <property type="entry name" value="RNA_pol_sigma-70_dom"/>
</dbReference>
<evidence type="ECO:0000256" key="1">
    <source>
        <dbReference type="ARBA" id="ARBA00010641"/>
    </source>
</evidence>
<keyword evidence="2" id="KW-0805">Transcription regulation</keyword>
<dbReference type="GO" id="GO:0006352">
    <property type="term" value="P:DNA-templated transcription initiation"/>
    <property type="evidence" value="ECO:0007669"/>
    <property type="project" value="InterPro"/>
</dbReference>
<evidence type="ECO:0000256" key="3">
    <source>
        <dbReference type="ARBA" id="ARBA00023082"/>
    </source>
</evidence>
<keyword evidence="4" id="KW-0238">DNA-binding</keyword>
<dbReference type="PANTHER" id="PTHR43133">
    <property type="entry name" value="RNA POLYMERASE ECF-TYPE SIGMA FACTO"/>
    <property type="match status" value="1"/>
</dbReference>
<dbReference type="Gene3D" id="1.10.1740.10">
    <property type="match status" value="1"/>
</dbReference>
<protein>
    <submittedName>
        <fullName evidence="8">Uncharacterized protein</fullName>
    </submittedName>
</protein>
<dbReference type="KEGG" id="pabs:JIR001_14240"/>
<dbReference type="RefSeq" id="WP_212774838.1">
    <property type="nucleotide sequence ID" value="NZ_AP024601.1"/>
</dbReference>
<evidence type="ECO:0000256" key="5">
    <source>
        <dbReference type="ARBA" id="ARBA00023163"/>
    </source>
</evidence>
<dbReference type="InterPro" id="IPR039425">
    <property type="entry name" value="RNA_pol_sigma-70-like"/>
</dbReference>
<feature type="domain" description="RNA polymerase sigma-70 region 2" evidence="6">
    <location>
        <begin position="67"/>
        <end position="130"/>
    </location>
</feature>
<dbReference type="InterPro" id="IPR013325">
    <property type="entry name" value="RNA_pol_sigma_r2"/>
</dbReference>
<dbReference type="InterPro" id="IPR036388">
    <property type="entry name" value="WH-like_DNA-bd_sf"/>
</dbReference>
<evidence type="ECO:0000256" key="2">
    <source>
        <dbReference type="ARBA" id="ARBA00023015"/>
    </source>
</evidence>
<dbReference type="Pfam" id="PF08281">
    <property type="entry name" value="Sigma70_r4_2"/>
    <property type="match status" value="1"/>
</dbReference>
<evidence type="ECO:0000259" key="7">
    <source>
        <dbReference type="Pfam" id="PF08281"/>
    </source>
</evidence>
<evidence type="ECO:0000313" key="9">
    <source>
        <dbReference type="Proteomes" id="UP000677436"/>
    </source>
</evidence>
<dbReference type="EMBL" id="AP024601">
    <property type="protein sequence ID" value="BCU81641.1"/>
    <property type="molecule type" value="Genomic_DNA"/>
</dbReference>
<dbReference type="CDD" id="cd06171">
    <property type="entry name" value="Sigma70_r4"/>
    <property type="match status" value="1"/>
</dbReference>
<comment type="similarity">
    <text evidence="1">Belongs to the sigma-70 factor family. ECF subfamily.</text>
</comment>
<dbReference type="PANTHER" id="PTHR43133:SF8">
    <property type="entry name" value="RNA POLYMERASE SIGMA FACTOR HI_1459-RELATED"/>
    <property type="match status" value="1"/>
</dbReference>
<dbReference type="SUPFAM" id="SSF88946">
    <property type="entry name" value="Sigma2 domain of RNA polymerase sigma factors"/>
    <property type="match status" value="1"/>
</dbReference>
<dbReference type="GO" id="GO:0003677">
    <property type="term" value="F:DNA binding"/>
    <property type="evidence" value="ECO:0007669"/>
    <property type="project" value="UniProtKB-KW"/>
</dbReference>
<dbReference type="GO" id="GO:0016987">
    <property type="term" value="F:sigma factor activity"/>
    <property type="evidence" value="ECO:0007669"/>
    <property type="project" value="UniProtKB-KW"/>
</dbReference>
<evidence type="ECO:0000256" key="4">
    <source>
        <dbReference type="ARBA" id="ARBA00023125"/>
    </source>
</evidence>
<reference evidence="8" key="1">
    <citation type="journal article" date="2013" name="Int. J. Syst. Evol. Microbiol.">
        <title>Polycladomyces abyssicola gen. nov., sp. nov., a thermophilic filamentous bacterium isolated from hemipelagic sediment.</title>
        <authorList>
            <person name="Tsubouchi T."/>
            <person name="Shimane Y."/>
            <person name="Mori K."/>
            <person name="Usui K."/>
            <person name="Hiraki T."/>
            <person name="Tame A."/>
            <person name="Uematsu K."/>
            <person name="Maruyama T."/>
            <person name="Hatada Y."/>
        </authorList>
    </citation>
    <scope>NUCLEOTIDE SEQUENCE</scope>
    <source>
        <strain evidence="8">JIR-001</strain>
    </source>
</reference>
<dbReference type="Proteomes" id="UP000677436">
    <property type="component" value="Chromosome"/>
</dbReference>
<dbReference type="SUPFAM" id="SSF88659">
    <property type="entry name" value="Sigma3 and sigma4 domains of RNA polymerase sigma factors"/>
    <property type="match status" value="1"/>
</dbReference>
<evidence type="ECO:0000313" key="8">
    <source>
        <dbReference type="EMBL" id="BCU81641.1"/>
    </source>
</evidence>
<dbReference type="NCBIfam" id="TIGR02937">
    <property type="entry name" value="sigma70-ECF"/>
    <property type="match status" value="1"/>
</dbReference>
<dbReference type="InterPro" id="IPR013324">
    <property type="entry name" value="RNA_pol_sigma_r3/r4-like"/>
</dbReference>
<keyword evidence="3" id="KW-0731">Sigma factor</keyword>
<evidence type="ECO:0000259" key="6">
    <source>
        <dbReference type="Pfam" id="PF04542"/>
    </source>
</evidence>
<dbReference type="AlphaFoldDB" id="A0A8D5UDX9"/>
<reference evidence="8" key="2">
    <citation type="journal article" date="2021" name="Microbiol. Resour. Announc.">
        <title>Complete Genome Sequence of Polycladomyces abyssicola JIR-001T, Isolated from Hemipelagic Sediment in Deep Seawater.</title>
        <authorList>
            <person name="Tsubouchi T."/>
            <person name="Kaneko Y."/>
        </authorList>
    </citation>
    <scope>NUCLEOTIDE SEQUENCE</scope>
    <source>
        <strain evidence="8">JIR-001</strain>
    </source>
</reference>
<organism evidence="8 9">
    <name type="scientific">Polycladomyces abyssicola</name>
    <dbReference type="NCBI Taxonomy" id="1125966"/>
    <lineage>
        <taxon>Bacteria</taxon>
        <taxon>Bacillati</taxon>
        <taxon>Bacillota</taxon>
        <taxon>Bacilli</taxon>
        <taxon>Bacillales</taxon>
        <taxon>Thermoactinomycetaceae</taxon>
        <taxon>Polycladomyces</taxon>
    </lineage>
</organism>
<dbReference type="Gene3D" id="1.10.10.10">
    <property type="entry name" value="Winged helix-like DNA-binding domain superfamily/Winged helix DNA-binding domain"/>
    <property type="match status" value="1"/>
</dbReference>
<gene>
    <name evidence="8" type="ORF">JIR001_14240</name>
</gene>
<dbReference type="InterPro" id="IPR013249">
    <property type="entry name" value="RNA_pol_sigma70_r4_t2"/>
</dbReference>
<name>A0A8D5UDX9_9BACL</name>
<keyword evidence="9" id="KW-1185">Reference proteome</keyword>
<feature type="domain" description="RNA polymerase sigma factor 70 region 4 type 2" evidence="7">
    <location>
        <begin position="156"/>
        <end position="207"/>
    </location>
</feature>
<proteinExistence type="inferred from homology"/>
<keyword evidence="5" id="KW-0804">Transcription</keyword>
<dbReference type="InterPro" id="IPR007627">
    <property type="entry name" value="RNA_pol_sigma70_r2"/>
</dbReference>
<accession>A0A8D5UDX9</accession>
<sequence>MRSDTGTHDPFEKRPVKLFSLHPYPFGDLNRLYGVKGKEGDQVFNTNDSMRSSEGSESDVHERLSTLRDHLLRYCEFLSGSRHEAEDVVQTTLIKALPVLKGAEKHPNVSALLRRIAKNTWLDHVRKQRKFRPYNPMELYAVCGSMPPEDRLEVEAALQVIQQLTAQQRAVFLLCEVFEYTDREAGELLGMNRGAVKATLHRAKVRLISMKELLPERDDGVQNEILQAYVAAFYAADITTLMHLCQGGILDPVHATSKVLTFAQRQTNARRTNGGTQMSILAAA</sequence>